<keyword evidence="5" id="KW-1185">Reference proteome</keyword>
<dbReference type="PANTHER" id="PTHR44169">
    <property type="entry name" value="NADPH-DEPENDENT 1-ACYLDIHYDROXYACETONE PHOSPHATE REDUCTASE"/>
    <property type="match status" value="1"/>
</dbReference>
<dbReference type="Gene3D" id="3.40.50.720">
    <property type="entry name" value="NAD(P)-binding Rossmann-like Domain"/>
    <property type="match status" value="1"/>
</dbReference>
<name>A0ABT0DA10_9HYPH</name>
<evidence type="ECO:0000313" key="5">
    <source>
        <dbReference type="Proteomes" id="UP001203284"/>
    </source>
</evidence>
<evidence type="ECO:0000256" key="3">
    <source>
        <dbReference type="RuleBase" id="RU000363"/>
    </source>
</evidence>
<keyword evidence="2" id="KW-0560">Oxidoreductase</keyword>
<dbReference type="PRINTS" id="PR00080">
    <property type="entry name" value="SDRFAMILY"/>
</dbReference>
<protein>
    <submittedName>
        <fullName evidence="4">SDR family oxidoreductase</fullName>
    </submittedName>
</protein>
<evidence type="ECO:0000313" key="4">
    <source>
        <dbReference type="EMBL" id="MCK0196775.1"/>
    </source>
</evidence>
<gene>
    <name evidence="4" type="ORF">MWN34_07590</name>
</gene>
<dbReference type="Pfam" id="PF00106">
    <property type="entry name" value="adh_short"/>
    <property type="match status" value="1"/>
</dbReference>
<dbReference type="InterPro" id="IPR020904">
    <property type="entry name" value="Sc_DH/Rdtase_CS"/>
</dbReference>
<sequence>MDITGNTILLTGGNAGIGQALAVALQAEGNKVIITGRREDTLRATAEAHPGIEWRVLDMADAASVAAFGARIVEEFPALNVVINNAGIMIAEDLTADPVDLSVPEATIATNLLGPIRLTAALLPHLRRQKDATVITVSSGLAFVPLTATPTYNATKAAIHSWSQSLRHQLRETSVGVIEIAPPAVATDLMPGHAQNPNSMPLDAFISETVALLKANPKGPEICVERVGFLRGAEARGDYAQVFSLLNDGRH</sequence>
<dbReference type="RefSeq" id="WP_247028173.1">
    <property type="nucleotide sequence ID" value="NZ_JALKCH010000004.1"/>
</dbReference>
<organism evidence="4 5">
    <name type="scientific">Ancylobacter crimeensis</name>
    <dbReference type="NCBI Taxonomy" id="2579147"/>
    <lineage>
        <taxon>Bacteria</taxon>
        <taxon>Pseudomonadati</taxon>
        <taxon>Pseudomonadota</taxon>
        <taxon>Alphaproteobacteria</taxon>
        <taxon>Hyphomicrobiales</taxon>
        <taxon>Xanthobacteraceae</taxon>
        <taxon>Ancylobacter</taxon>
    </lineage>
</organism>
<reference evidence="4 5" key="1">
    <citation type="submission" date="2022-04" db="EMBL/GenBank/DDBJ databases">
        <authorList>
            <person name="Grouzdev D.S."/>
            <person name="Pantiukh K.S."/>
            <person name="Krutkina M.S."/>
        </authorList>
    </citation>
    <scope>NUCLEOTIDE SEQUENCE [LARGE SCALE GENOMIC DNA]</scope>
    <source>
        <strain evidence="4 5">6x-1</strain>
    </source>
</reference>
<evidence type="ECO:0000256" key="2">
    <source>
        <dbReference type="ARBA" id="ARBA00023002"/>
    </source>
</evidence>
<dbReference type="SUPFAM" id="SSF51735">
    <property type="entry name" value="NAD(P)-binding Rossmann-fold domains"/>
    <property type="match status" value="1"/>
</dbReference>
<comment type="similarity">
    <text evidence="1 3">Belongs to the short-chain dehydrogenases/reductases (SDR) family.</text>
</comment>
<dbReference type="PROSITE" id="PS00061">
    <property type="entry name" value="ADH_SHORT"/>
    <property type="match status" value="1"/>
</dbReference>
<accession>A0ABT0DA10</accession>
<evidence type="ECO:0000256" key="1">
    <source>
        <dbReference type="ARBA" id="ARBA00006484"/>
    </source>
</evidence>
<dbReference type="PRINTS" id="PR00081">
    <property type="entry name" value="GDHRDH"/>
</dbReference>
<dbReference type="InterPro" id="IPR002347">
    <property type="entry name" value="SDR_fam"/>
</dbReference>
<dbReference type="Proteomes" id="UP001203284">
    <property type="component" value="Unassembled WGS sequence"/>
</dbReference>
<dbReference type="InterPro" id="IPR036291">
    <property type="entry name" value="NAD(P)-bd_dom_sf"/>
</dbReference>
<dbReference type="EMBL" id="JALKCH010000004">
    <property type="protein sequence ID" value="MCK0196775.1"/>
    <property type="molecule type" value="Genomic_DNA"/>
</dbReference>
<dbReference type="PANTHER" id="PTHR44169:SF6">
    <property type="entry name" value="NADPH-DEPENDENT 1-ACYLDIHYDROXYACETONE PHOSPHATE REDUCTASE"/>
    <property type="match status" value="1"/>
</dbReference>
<comment type="caution">
    <text evidence="4">The sequence shown here is derived from an EMBL/GenBank/DDBJ whole genome shotgun (WGS) entry which is preliminary data.</text>
</comment>
<proteinExistence type="inferred from homology"/>